<keyword evidence="4 8" id="KW-0566">Pantothenate biosynthesis</keyword>
<comment type="subcellular location">
    <subcellularLocation>
        <location evidence="8">Cytoplasm</location>
    </subcellularLocation>
</comment>
<evidence type="ECO:0000256" key="7">
    <source>
        <dbReference type="ARBA" id="ARBA00048258"/>
    </source>
</evidence>
<dbReference type="Gene3D" id="3.40.50.620">
    <property type="entry name" value="HUPs"/>
    <property type="match status" value="1"/>
</dbReference>
<feature type="binding site" evidence="8">
    <location>
        <begin position="27"/>
        <end position="34"/>
    </location>
    <ligand>
        <name>ATP</name>
        <dbReference type="ChEBI" id="CHEBI:30616"/>
    </ligand>
</feature>
<dbReference type="EC" id="6.3.2.1" evidence="8"/>
<evidence type="ECO:0000313" key="10">
    <source>
        <dbReference type="Proteomes" id="UP000650081"/>
    </source>
</evidence>
<accession>A0A923T7U6</accession>
<comment type="function">
    <text evidence="8">Catalyzes the condensation of pantoate with beta-alanine in an ATP-dependent reaction via a pantoyl-adenylate intermediate.</text>
</comment>
<keyword evidence="6 8" id="KW-0067">ATP-binding</keyword>
<name>A0A923T7U6_9BACT</name>
<comment type="caution">
    <text evidence="9">The sequence shown here is derived from an EMBL/GenBank/DDBJ whole genome shotgun (WGS) entry which is preliminary data.</text>
</comment>
<evidence type="ECO:0000256" key="6">
    <source>
        <dbReference type="ARBA" id="ARBA00022840"/>
    </source>
</evidence>
<evidence type="ECO:0000256" key="4">
    <source>
        <dbReference type="ARBA" id="ARBA00022655"/>
    </source>
</evidence>
<feature type="binding site" evidence="8">
    <location>
        <position position="58"/>
    </location>
    <ligand>
        <name>beta-alanine</name>
        <dbReference type="ChEBI" id="CHEBI:57966"/>
    </ligand>
</feature>
<dbReference type="GO" id="GO:0005829">
    <property type="term" value="C:cytosol"/>
    <property type="evidence" value="ECO:0007669"/>
    <property type="project" value="TreeGrafter"/>
</dbReference>
<dbReference type="EMBL" id="JACSIT010000083">
    <property type="protein sequence ID" value="MBC6993924.1"/>
    <property type="molecule type" value="Genomic_DNA"/>
</dbReference>
<comment type="subunit">
    <text evidence="8">Homodimer.</text>
</comment>
<feature type="binding site" evidence="8">
    <location>
        <position position="154"/>
    </location>
    <ligand>
        <name>(R)-pantoate</name>
        <dbReference type="ChEBI" id="CHEBI:15980"/>
    </ligand>
</feature>
<feature type="active site" description="Proton donor" evidence="8">
    <location>
        <position position="34"/>
    </location>
</feature>
<organism evidence="9 10">
    <name type="scientific">Neolewinella lacunae</name>
    <dbReference type="NCBI Taxonomy" id="1517758"/>
    <lineage>
        <taxon>Bacteria</taxon>
        <taxon>Pseudomonadati</taxon>
        <taxon>Bacteroidota</taxon>
        <taxon>Saprospiria</taxon>
        <taxon>Saprospirales</taxon>
        <taxon>Lewinellaceae</taxon>
        <taxon>Neolewinella</taxon>
    </lineage>
</organism>
<gene>
    <name evidence="8" type="primary">panC</name>
    <name evidence="9" type="ORF">H9S92_07115</name>
</gene>
<dbReference type="InterPro" id="IPR003721">
    <property type="entry name" value="Pantoate_ligase"/>
</dbReference>
<reference evidence="9" key="1">
    <citation type="submission" date="2020-08" db="EMBL/GenBank/DDBJ databases">
        <title>Lewinella bacteria from marine environments.</title>
        <authorList>
            <person name="Zhong Y."/>
        </authorList>
    </citation>
    <scope>NUCLEOTIDE SEQUENCE</scope>
    <source>
        <strain evidence="9">KCTC 42187</strain>
    </source>
</reference>
<dbReference type="GO" id="GO:0015940">
    <property type="term" value="P:pantothenate biosynthetic process"/>
    <property type="evidence" value="ECO:0007669"/>
    <property type="project" value="UniProtKB-UniRule"/>
</dbReference>
<proteinExistence type="inferred from homology"/>
<feature type="binding site" evidence="8">
    <location>
        <position position="58"/>
    </location>
    <ligand>
        <name>(R)-pantoate</name>
        <dbReference type="ChEBI" id="CHEBI:15980"/>
    </ligand>
</feature>
<dbReference type="InterPro" id="IPR014729">
    <property type="entry name" value="Rossmann-like_a/b/a_fold"/>
</dbReference>
<dbReference type="NCBIfam" id="TIGR00018">
    <property type="entry name" value="panC"/>
    <property type="match status" value="1"/>
</dbReference>
<comment type="catalytic activity">
    <reaction evidence="7 8">
        <text>(R)-pantoate + beta-alanine + ATP = (R)-pantothenate + AMP + diphosphate + H(+)</text>
        <dbReference type="Rhea" id="RHEA:10912"/>
        <dbReference type="ChEBI" id="CHEBI:15378"/>
        <dbReference type="ChEBI" id="CHEBI:15980"/>
        <dbReference type="ChEBI" id="CHEBI:29032"/>
        <dbReference type="ChEBI" id="CHEBI:30616"/>
        <dbReference type="ChEBI" id="CHEBI:33019"/>
        <dbReference type="ChEBI" id="CHEBI:57966"/>
        <dbReference type="ChEBI" id="CHEBI:456215"/>
        <dbReference type="EC" id="6.3.2.1"/>
    </reaction>
</comment>
<dbReference type="GO" id="GO:0005524">
    <property type="term" value="F:ATP binding"/>
    <property type="evidence" value="ECO:0007669"/>
    <property type="project" value="UniProtKB-KW"/>
</dbReference>
<dbReference type="AlphaFoldDB" id="A0A923T7U6"/>
<keyword evidence="5 8" id="KW-0547">Nucleotide-binding</keyword>
<dbReference type="CDD" id="cd00560">
    <property type="entry name" value="PanC"/>
    <property type="match status" value="1"/>
</dbReference>
<sequence>MQIFTTAEALRDYLDRAPGPIAFVPTMGALHEGHLALVRAARADHPTVVCSIFVNPTQFNEAADLEAYPRTPEADAALLAGVDCEVLYLPDVEDVYPTGTAVSLAEQLDFGSLTTRMEGAHRPGHFAGVAQVVSRLLEIVRPTTLVMGQKDYQQVAVVRSMIAQLGLGVVLRAVATVREADGLAMSSRNRRLGPAERQAAPAINRHLAAVVAGLRAGWPARQLEALALDGLRRHPLLDPEYVEICHGDTLLPYTEGETSREIVVATAVRCGPVRLIDNHALAAPFNP</sequence>
<evidence type="ECO:0000256" key="1">
    <source>
        <dbReference type="ARBA" id="ARBA00004990"/>
    </source>
</evidence>
<evidence type="ECO:0000256" key="3">
    <source>
        <dbReference type="ARBA" id="ARBA00022598"/>
    </source>
</evidence>
<dbReference type="RefSeq" id="WP_187466020.1">
    <property type="nucleotide sequence ID" value="NZ_JACSIT010000083.1"/>
</dbReference>
<dbReference type="HAMAP" id="MF_00158">
    <property type="entry name" value="PanC"/>
    <property type="match status" value="1"/>
</dbReference>
<feature type="binding site" evidence="8">
    <location>
        <begin position="148"/>
        <end position="151"/>
    </location>
    <ligand>
        <name>ATP</name>
        <dbReference type="ChEBI" id="CHEBI:30616"/>
    </ligand>
</feature>
<evidence type="ECO:0000256" key="2">
    <source>
        <dbReference type="ARBA" id="ARBA00009256"/>
    </source>
</evidence>
<dbReference type="Proteomes" id="UP000650081">
    <property type="component" value="Unassembled WGS sequence"/>
</dbReference>
<dbReference type="Gene3D" id="3.30.1300.10">
    <property type="entry name" value="Pantoate-beta-alanine ligase, C-terminal domain"/>
    <property type="match status" value="1"/>
</dbReference>
<comment type="similarity">
    <text evidence="2 8">Belongs to the pantothenate synthetase family.</text>
</comment>
<evidence type="ECO:0000313" key="9">
    <source>
        <dbReference type="EMBL" id="MBC6993924.1"/>
    </source>
</evidence>
<dbReference type="Pfam" id="PF02569">
    <property type="entry name" value="Pantoate_ligase"/>
    <property type="match status" value="1"/>
</dbReference>
<evidence type="ECO:0000256" key="8">
    <source>
        <dbReference type="HAMAP-Rule" id="MF_00158"/>
    </source>
</evidence>
<feature type="binding site" evidence="8">
    <location>
        <position position="177"/>
    </location>
    <ligand>
        <name>ATP</name>
        <dbReference type="ChEBI" id="CHEBI:30616"/>
    </ligand>
</feature>
<protein>
    <recommendedName>
        <fullName evidence="8">Pantothenate synthetase</fullName>
        <shortName evidence="8">PS</shortName>
        <ecNumber evidence="8">6.3.2.1</ecNumber>
    </recommendedName>
    <alternativeName>
        <fullName evidence="8">Pantoate--beta-alanine ligase</fullName>
    </alternativeName>
    <alternativeName>
        <fullName evidence="8">Pantoate-activating enzyme</fullName>
    </alternativeName>
</protein>
<comment type="pathway">
    <text evidence="1 8">Cofactor biosynthesis; (R)-pantothenate biosynthesis; (R)-pantothenate from (R)-pantoate and beta-alanine: step 1/1.</text>
</comment>
<keyword evidence="3 8" id="KW-0436">Ligase</keyword>
<feature type="binding site" evidence="8">
    <location>
        <begin position="185"/>
        <end position="188"/>
    </location>
    <ligand>
        <name>ATP</name>
        <dbReference type="ChEBI" id="CHEBI:30616"/>
    </ligand>
</feature>
<dbReference type="GO" id="GO:0004592">
    <property type="term" value="F:pantoate-beta-alanine ligase activity"/>
    <property type="evidence" value="ECO:0007669"/>
    <property type="project" value="UniProtKB-UniRule"/>
</dbReference>
<keyword evidence="8" id="KW-0963">Cytoplasm</keyword>
<comment type="miscellaneous">
    <text evidence="8">The reaction proceeds by a bi uni uni bi ping pong mechanism.</text>
</comment>
<evidence type="ECO:0000256" key="5">
    <source>
        <dbReference type="ARBA" id="ARBA00022741"/>
    </source>
</evidence>
<dbReference type="PANTHER" id="PTHR21299:SF1">
    <property type="entry name" value="PANTOATE--BETA-ALANINE LIGASE"/>
    <property type="match status" value="1"/>
</dbReference>
<keyword evidence="10" id="KW-1185">Reference proteome</keyword>
<dbReference type="SUPFAM" id="SSF52374">
    <property type="entry name" value="Nucleotidylyl transferase"/>
    <property type="match status" value="1"/>
</dbReference>
<dbReference type="PANTHER" id="PTHR21299">
    <property type="entry name" value="CYTIDYLATE KINASE/PANTOATE-BETA-ALANINE LIGASE"/>
    <property type="match status" value="1"/>
</dbReference>
<dbReference type="InterPro" id="IPR042176">
    <property type="entry name" value="Pantoate_ligase_C"/>
</dbReference>